<dbReference type="InterPro" id="IPR004147">
    <property type="entry name" value="ABC1_dom"/>
</dbReference>
<dbReference type="Gene3D" id="3.40.640.10">
    <property type="entry name" value="Type I PLP-dependent aspartate aminotransferase-like (Major domain)"/>
    <property type="match status" value="1"/>
</dbReference>
<dbReference type="Gene3D" id="3.90.1150.10">
    <property type="entry name" value="Aspartate Aminotransferase, domain 1"/>
    <property type="match status" value="1"/>
</dbReference>
<dbReference type="CDD" id="cd05121">
    <property type="entry name" value="ABC1_ADCK3-like"/>
    <property type="match status" value="1"/>
</dbReference>
<dbReference type="EMBL" id="QNRE01000012">
    <property type="protein sequence ID" value="RBO86841.1"/>
    <property type="molecule type" value="Genomic_DNA"/>
</dbReference>
<accession>A0A366D9V1</accession>
<dbReference type="OrthoDB" id="9795390at2"/>
<dbReference type="Gene3D" id="1.10.510.10">
    <property type="entry name" value="Transferase(Phosphotransferase) domain 1"/>
    <property type="match status" value="1"/>
</dbReference>
<dbReference type="InterPro" id="IPR015422">
    <property type="entry name" value="PyrdxlP-dep_Trfase_small"/>
</dbReference>
<dbReference type="InterPro" id="IPR005814">
    <property type="entry name" value="Aminotrans_3"/>
</dbReference>
<dbReference type="InterPro" id="IPR000719">
    <property type="entry name" value="Prot_kinase_dom"/>
</dbReference>
<evidence type="ECO:0000256" key="2">
    <source>
        <dbReference type="ARBA" id="ARBA00022898"/>
    </source>
</evidence>
<dbReference type="PANTHER" id="PTHR43713:SF3">
    <property type="entry name" value="GLUTAMATE-1-SEMIALDEHYDE 2,1-AMINOMUTASE 1, CHLOROPLASTIC-RELATED"/>
    <property type="match status" value="1"/>
</dbReference>
<protein>
    <submittedName>
        <fullName evidence="4">Glutamate-1-semialdehyde 2,1-aminomutase</fullName>
    </submittedName>
</protein>
<dbReference type="SUPFAM" id="SSF53383">
    <property type="entry name" value="PLP-dependent transferases"/>
    <property type="match status" value="1"/>
</dbReference>
<reference evidence="4 5" key="1">
    <citation type="submission" date="2018-06" db="EMBL/GenBank/DDBJ databases">
        <title>Genomic Encyclopedia of Type Strains, Phase IV (KMG-IV): sequencing the most valuable type-strain genomes for metagenomic binning, comparative biology and taxonomic classification.</title>
        <authorList>
            <person name="Goeker M."/>
        </authorList>
    </citation>
    <scope>NUCLEOTIDE SEQUENCE [LARGE SCALE GENOMIC DNA]</scope>
    <source>
        <strain evidence="4 5">DSM 44599</strain>
    </source>
</reference>
<organism evidence="4 5">
    <name type="scientific">Nocardia puris</name>
    <dbReference type="NCBI Taxonomy" id="208602"/>
    <lineage>
        <taxon>Bacteria</taxon>
        <taxon>Bacillati</taxon>
        <taxon>Actinomycetota</taxon>
        <taxon>Actinomycetes</taxon>
        <taxon>Mycobacteriales</taxon>
        <taxon>Nocardiaceae</taxon>
        <taxon>Nocardia</taxon>
    </lineage>
</organism>
<dbReference type="GO" id="GO:0030170">
    <property type="term" value="F:pyridoxal phosphate binding"/>
    <property type="evidence" value="ECO:0007669"/>
    <property type="project" value="InterPro"/>
</dbReference>
<dbReference type="InterPro" id="IPR015421">
    <property type="entry name" value="PyrdxlP-dep_Trfase_major"/>
</dbReference>
<keyword evidence="2" id="KW-0663">Pyridoxal phosphate</keyword>
<evidence type="ECO:0000256" key="1">
    <source>
        <dbReference type="ARBA" id="ARBA00001933"/>
    </source>
</evidence>
<dbReference type="Proteomes" id="UP000252586">
    <property type="component" value="Unassembled WGS sequence"/>
</dbReference>
<name>A0A366D9V1_9NOCA</name>
<dbReference type="InterPro" id="IPR015424">
    <property type="entry name" value="PyrdxlP-dep_Trfase"/>
</dbReference>
<dbReference type="InterPro" id="IPR011009">
    <property type="entry name" value="Kinase-like_dom_sf"/>
</dbReference>
<gene>
    <name evidence="4" type="ORF">DFR74_11213</name>
</gene>
<dbReference type="Pfam" id="PF00202">
    <property type="entry name" value="Aminotran_3"/>
    <property type="match status" value="1"/>
</dbReference>
<dbReference type="GO" id="GO:0008483">
    <property type="term" value="F:transaminase activity"/>
    <property type="evidence" value="ECO:0007669"/>
    <property type="project" value="InterPro"/>
</dbReference>
<feature type="domain" description="Protein kinase" evidence="3">
    <location>
        <begin position="111"/>
        <end position="454"/>
    </location>
</feature>
<evidence type="ECO:0000259" key="3">
    <source>
        <dbReference type="PROSITE" id="PS50011"/>
    </source>
</evidence>
<proteinExistence type="predicted"/>
<dbReference type="PROSITE" id="PS50011">
    <property type="entry name" value="PROTEIN_KINASE_DOM"/>
    <property type="match status" value="1"/>
</dbReference>
<dbReference type="AlphaFoldDB" id="A0A366D9V1"/>
<dbReference type="STRING" id="1210090.GCA_001613185_05016"/>
<comment type="cofactor">
    <cofactor evidence="1">
        <name>pyridoxal 5'-phosphate</name>
        <dbReference type="ChEBI" id="CHEBI:597326"/>
    </cofactor>
</comment>
<dbReference type="SUPFAM" id="SSF56112">
    <property type="entry name" value="Protein kinase-like (PK-like)"/>
    <property type="match status" value="1"/>
</dbReference>
<dbReference type="GO" id="GO:0005524">
    <property type="term" value="F:ATP binding"/>
    <property type="evidence" value="ECO:0007669"/>
    <property type="project" value="InterPro"/>
</dbReference>
<dbReference type="GO" id="GO:0004672">
    <property type="term" value="F:protein kinase activity"/>
    <property type="evidence" value="ECO:0007669"/>
    <property type="project" value="InterPro"/>
</dbReference>
<keyword evidence="5" id="KW-1185">Reference proteome</keyword>
<dbReference type="RefSeq" id="WP_084537964.1">
    <property type="nucleotide sequence ID" value="NZ_QNRE01000012.1"/>
</dbReference>
<evidence type="ECO:0000313" key="5">
    <source>
        <dbReference type="Proteomes" id="UP000252586"/>
    </source>
</evidence>
<dbReference type="PANTHER" id="PTHR43713">
    <property type="entry name" value="GLUTAMATE-1-SEMIALDEHYDE 2,1-AMINOMUTASE"/>
    <property type="match status" value="1"/>
</dbReference>
<dbReference type="Pfam" id="PF03109">
    <property type="entry name" value="ABC1"/>
    <property type="match status" value="1"/>
</dbReference>
<evidence type="ECO:0000313" key="4">
    <source>
        <dbReference type="EMBL" id="RBO86841.1"/>
    </source>
</evidence>
<comment type="caution">
    <text evidence="4">The sequence shown here is derived from an EMBL/GenBank/DDBJ whole genome shotgun (WGS) entry which is preliminary data.</text>
</comment>
<sequence>MAALSAKRGAAREVGRLARWLPYYGVKGYRDFRRSGSKQQVAVNLREFLLRMGPMYTKAGQILGTQTGLFDADAIAEFRHLFADMPAMTPAETEALLRTAAHPDLRGRLTSFDPVAIAAGTVAQVHRGRLDTGEEVAVKIVKAGVRERLSASTAATAGMLATVQKLFPAARSYDALSHFAELRPFLVEQCDMRLEAQRQEQVRSNFASHPFVRVPRVHRELCSEDILVMEFIGDAVPGTAFEQCRFPKDELARRMQDTFYTMAFFHGLFHVDPHPGNMMLTHDGEIIMLDYGLVGSLSEDGKWALASFYYGCIQKQWDRAVDRFIDAFTVAPEANSAIPASFRQDLIDVLRYHFDEKTDAWSTMGFFDDATKVLRGANWRLTTDFTLLGLAFLTGEGLISAVDPRIDIWSNARRFTDRFSPFMSEELKTLFDDRIAGHMPKSMAVKQDGERALIAQTHMDRYVLPSEYPLIVDTAEGCTITDIDGNTYIDLASGFGPHILGYRPKVVVEAVTTAMEKGAVNAIGNAAEVDLAQLIGEAFGGGKSVVFTNSGTESVLTASRIARAATGRDRIAKFEGHYHGWSDQGMVSSWFRYRGSAAEPEPVSNSAGAQRSVVDNTLVLQYGSPTSIDRIRRNADSLAAVLIEPMPSMAVDYDLEFLRALRAVCDETGVLLIFDEVVSGFRVTYGGVQTLTGVEPDLTCLGKIVGGGLPGGAVVGHGRAMWAARTTNDPFEDWATRAFCGGTTSGNSVSTAAGAAVLRHLRDNPAIYTELDARTDYLRDGLRAVAEREGVPATVSGKHTLFSIGFDYAKPALPRDQTAGSHVKATLALAYYMRLNNVYLPELHTILLNDAHTYRDLDTVVDAFGTSVAEMKRHNFFVH</sequence>